<dbReference type="InterPro" id="IPR027417">
    <property type="entry name" value="P-loop_NTPase"/>
</dbReference>
<accession>A0A9P2YG66</accession>
<sequence>MIFPVSMQHPSLTRFEPATTLDEIHLTISPEPLLTQKEIDAFYREEMNKVRGEDKIQRLKLGLKRVIDTQQYYKACLMGHTGVGKSTELTRLINDHEIKQHFEPLRFSVLSELDAINFSPLDVFLFMVVEIVEKTAKISRQPSDENLQKLWDWFSSEEFTRKETRESQIKTEAGAGVKEDSFWNKILGLFASLKGEFRFASSREKKVVEYRLSRSRDLINIANQLLKECNQNLQETMQRSWLIIGEDFDKAGVSQEAVRDLFLNYSNIFKDLDIHIIFNIPIGLYNSSPGINLTFDHNLLIPDTPVFCQKDHTPNQKGREAVRKVLEARVKSNLFEDGQIERVIIASGGNIRDLFYLVREASDEAIVNKQNLIMSSHISRAIRSLRTEYERRLGQNPYDIDSVSYGDKVLLLKRIYDANPEAQIPNEILYALLNDRAIQEVDGDGERCFMVHPLVVDILNAQGHIPTGPDGGVPGGTSS</sequence>
<evidence type="ECO:0008006" key="3">
    <source>
        <dbReference type="Google" id="ProtNLM"/>
    </source>
</evidence>
<dbReference type="Proteomes" id="UP000236321">
    <property type="component" value="Unassembled WGS sequence"/>
</dbReference>
<evidence type="ECO:0000313" key="1">
    <source>
        <dbReference type="EMBL" id="GBD51244.1"/>
    </source>
</evidence>
<organism evidence="1 2">
    <name type="scientific">Microcystis aeruginosa NIES-298</name>
    <dbReference type="NCBI Taxonomy" id="449468"/>
    <lineage>
        <taxon>Bacteria</taxon>
        <taxon>Bacillati</taxon>
        <taxon>Cyanobacteriota</taxon>
        <taxon>Cyanophyceae</taxon>
        <taxon>Oscillatoriophycideae</taxon>
        <taxon>Chroococcales</taxon>
        <taxon>Microcystaceae</taxon>
        <taxon>Microcystis</taxon>
    </lineage>
</organism>
<gene>
    <name evidence="1" type="ORF">BGM30_03370</name>
</gene>
<dbReference type="SUPFAM" id="SSF52540">
    <property type="entry name" value="P-loop containing nucleoside triphosphate hydrolases"/>
    <property type="match status" value="1"/>
</dbReference>
<reference evidence="2" key="1">
    <citation type="submission" date="2017-12" db="EMBL/GenBank/DDBJ databases">
        <title>Improved Draft Genome Sequence of Microcystis aeruginosa NIES-298, a Microcystin-Producing Cyanobacterium from Lake Kasumigaura, Japan.</title>
        <authorList>
            <person name="Yamaguchi H."/>
            <person name="Suzuki S."/>
            <person name="Kawachi M."/>
        </authorList>
    </citation>
    <scope>NUCLEOTIDE SEQUENCE [LARGE SCALE GENOMIC DNA]</scope>
    <source>
        <strain evidence="2">NIES-298</strain>
    </source>
</reference>
<evidence type="ECO:0000313" key="2">
    <source>
        <dbReference type="Proteomes" id="UP000236321"/>
    </source>
</evidence>
<comment type="caution">
    <text evidence="1">The sequence shown here is derived from an EMBL/GenBank/DDBJ whole genome shotgun (WGS) entry which is preliminary data.</text>
</comment>
<dbReference type="AlphaFoldDB" id="A0A9P2YG66"/>
<proteinExistence type="predicted"/>
<protein>
    <recommendedName>
        <fullName evidence="3">Type II secretory pathway, ATPase PulE/Tfp pilus assembly pathway, ATPase PilB</fullName>
    </recommendedName>
</protein>
<name>A0A9P2YG66_MICAE</name>
<dbReference type="EMBL" id="BEYQ01000001">
    <property type="protein sequence ID" value="GBD51244.1"/>
    <property type="molecule type" value="Genomic_DNA"/>
</dbReference>